<gene>
    <name evidence="5" type="ORF">LIER_14630</name>
</gene>
<keyword evidence="2" id="KW-0325">Glycoprotein</keyword>
<evidence type="ECO:0000259" key="4">
    <source>
        <dbReference type="PROSITE" id="PS50927"/>
    </source>
</evidence>
<dbReference type="PROSITE" id="PS50927">
    <property type="entry name" value="BULB_LECTIN"/>
    <property type="match status" value="1"/>
</dbReference>
<dbReference type="PANTHER" id="PTHR47976:SF66">
    <property type="entry name" value="G-TYPE LECTIN S-RECEPTOR-LIKE SERINE_THREONINE-PROTEIN KINASE SD2-5"/>
    <property type="match status" value="1"/>
</dbReference>
<feature type="transmembrane region" description="Helical" evidence="3">
    <location>
        <begin position="12"/>
        <end position="33"/>
    </location>
</feature>
<evidence type="ECO:0000256" key="3">
    <source>
        <dbReference type="SAM" id="Phobius"/>
    </source>
</evidence>
<keyword evidence="6" id="KW-1185">Reference proteome</keyword>
<organism evidence="5 6">
    <name type="scientific">Lithospermum erythrorhizon</name>
    <name type="common">Purple gromwell</name>
    <name type="synonym">Lithospermum officinale var. erythrorhizon</name>
    <dbReference type="NCBI Taxonomy" id="34254"/>
    <lineage>
        <taxon>Eukaryota</taxon>
        <taxon>Viridiplantae</taxon>
        <taxon>Streptophyta</taxon>
        <taxon>Embryophyta</taxon>
        <taxon>Tracheophyta</taxon>
        <taxon>Spermatophyta</taxon>
        <taxon>Magnoliopsida</taxon>
        <taxon>eudicotyledons</taxon>
        <taxon>Gunneridae</taxon>
        <taxon>Pentapetalae</taxon>
        <taxon>asterids</taxon>
        <taxon>lamiids</taxon>
        <taxon>Boraginales</taxon>
        <taxon>Boraginaceae</taxon>
        <taxon>Boraginoideae</taxon>
        <taxon>Lithospermeae</taxon>
        <taxon>Lithospermum</taxon>
    </lineage>
</organism>
<proteinExistence type="predicted"/>
<keyword evidence="1" id="KW-0732">Signal</keyword>
<protein>
    <recommendedName>
        <fullName evidence="4">Bulb-type lectin domain-containing protein</fullName>
    </recommendedName>
</protein>
<evidence type="ECO:0000313" key="5">
    <source>
        <dbReference type="EMBL" id="GAA0157342.1"/>
    </source>
</evidence>
<feature type="domain" description="Bulb-type lectin" evidence="4">
    <location>
        <begin position="61"/>
        <end position="185"/>
    </location>
</feature>
<dbReference type="Proteomes" id="UP001454036">
    <property type="component" value="Unassembled WGS sequence"/>
</dbReference>
<evidence type="ECO:0000256" key="2">
    <source>
        <dbReference type="ARBA" id="ARBA00023180"/>
    </source>
</evidence>
<dbReference type="PANTHER" id="PTHR47976">
    <property type="entry name" value="G-TYPE LECTIN S-RECEPTOR-LIKE SERINE/THREONINE-PROTEIN KINASE SD2-5"/>
    <property type="match status" value="1"/>
</dbReference>
<reference evidence="5 6" key="1">
    <citation type="submission" date="2024-01" db="EMBL/GenBank/DDBJ databases">
        <title>The complete chloroplast genome sequence of Lithospermum erythrorhizon: insights into the phylogenetic relationship among Boraginaceae species and the maternal lineages of purple gromwells.</title>
        <authorList>
            <person name="Okada T."/>
            <person name="Watanabe K."/>
        </authorList>
    </citation>
    <scope>NUCLEOTIDE SEQUENCE [LARGE SCALE GENOMIC DNA]</scope>
</reference>
<dbReference type="Pfam" id="PF01453">
    <property type="entry name" value="B_lectin"/>
    <property type="match status" value="1"/>
</dbReference>
<name>A0AAV3PZT7_LITER</name>
<dbReference type="EMBL" id="BAABME010003083">
    <property type="protein sequence ID" value="GAA0157342.1"/>
    <property type="molecule type" value="Genomic_DNA"/>
</dbReference>
<evidence type="ECO:0000313" key="6">
    <source>
        <dbReference type="Proteomes" id="UP001454036"/>
    </source>
</evidence>
<keyword evidence="3" id="KW-0812">Transmembrane</keyword>
<keyword evidence="3" id="KW-0472">Membrane</keyword>
<dbReference type="CDD" id="cd00028">
    <property type="entry name" value="B_lectin"/>
    <property type="match status" value="1"/>
</dbReference>
<keyword evidence="3" id="KW-1133">Transmembrane helix</keyword>
<comment type="caution">
    <text evidence="5">The sequence shown here is derived from an EMBL/GenBank/DDBJ whole genome shotgun (WGS) entry which is preliminary data.</text>
</comment>
<dbReference type="InterPro" id="IPR036426">
    <property type="entry name" value="Bulb-type_lectin_dom_sf"/>
</dbReference>
<dbReference type="SUPFAM" id="SSF51110">
    <property type="entry name" value="alpha-D-mannose-specific plant lectins"/>
    <property type="match status" value="1"/>
</dbReference>
<dbReference type="SMART" id="SM00108">
    <property type="entry name" value="B_lectin"/>
    <property type="match status" value="1"/>
</dbReference>
<dbReference type="InterPro" id="IPR051343">
    <property type="entry name" value="G-type_lectin_kinases/EP1-like"/>
</dbReference>
<dbReference type="InterPro" id="IPR001480">
    <property type="entry name" value="Bulb-type_lectin_dom"/>
</dbReference>
<sequence>MQPRSFCPWNISSYYVTCTMVSILLFILVSLHVTDAKFIYAANLPSTVNFTSPLVNEGEIDEYLLSRLVLFRGIGVSSPCYLSGFICVDQCSGYVFAVVIAYYHETAGIRNRRVVWSANQDNPIDEGAKLQLESGGNLELRNSKDVLVWSSKTTRNASVASLNLTESGNLVLLDDNKSIIWQSFDHPTDTLLMGQKLSPGQMLASSVPGSNSYHLSVNTSGVSAYIDWNIPLVYFKHLFTQEDEVTYVELMNGSI</sequence>
<dbReference type="AlphaFoldDB" id="A0AAV3PZT7"/>
<evidence type="ECO:0000256" key="1">
    <source>
        <dbReference type="ARBA" id="ARBA00022729"/>
    </source>
</evidence>
<accession>A0AAV3PZT7</accession>
<dbReference type="Gene3D" id="2.90.10.30">
    <property type="match status" value="1"/>
</dbReference>
<feature type="transmembrane region" description="Helical" evidence="3">
    <location>
        <begin position="81"/>
        <end position="103"/>
    </location>
</feature>